<accession>A0A8J8GIJ1</accession>
<protein>
    <submittedName>
        <fullName evidence="1">YwhD family protein</fullName>
    </submittedName>
</protein>
<name>A0A8J8GIJ1_9BACI</name>
<organism evidence="1 2">
    <name type="scientific">Calidifontibacillus erzurumensis</name>
    <dbReference type="NCBI Taxonomy" id="2741433"/>
    <lineage>
        <taxon>Bacteria</taxon>
        <taxon>Bacillati</taxon>
        <taxon>Bacillota</taxon>
        <taxon>Bacilli</taxon>
        <taxon>Bacillales</taxon>
        <taxon>Bacillaceae</taxon>
        <taxon>Calidifontibacillus/Schinkia group</taxon>
        <taxon>Calidifontibacillus</taxon>
    </lineage>
</organism>
<dbReference type="Pfam" id="PF08741">
    <property type="entry name" value="YwhD"/>
    <property type="match status" value="1"/>
</dbReference>
<dbReference type="InterPro" id="IPR014852">
    <property type="entry name" value="YwhD"/>
</dbReference>
<evidence type="ECO:0000313" key="2">
    <source>
        <dbReference type="Proteomes" id="UP000625804"/>
    </source>
</evidence>
<comment type="caution">
    <text evidence="1">The sequence shown here is derived from an EMBL/GenBank/DDBJ whole genome shotgun (WGS) entry which is preliminary data.</text>
</comment>
<evidence type="ECO:0000313" key="1">
    <source>
        <dbReference type="EMBL" id="NSL52985.1"/>
    </source>
</evidence>
<keyword evidence="2" id="KW-1185">Reference proteome</keyword>
<dbReference type="RefSeq" id="WP_173732185.1">
    <property type="nucleotide sequence ID" value="NZ_JABTTE010000025.1"/>
</dbReference>
<dbReference type="Proteomes" id="UP000625804">
    <property type="component" value="Unassembled WGS sequence"/>
</dbReference>
<proteinExistence type="predicted"/>
<reference evidence="1" key="1">
    <citation type="submission" date="2020-06" db="EMBL/GenBank/DDBJ databases">
        <title>A novel thermopfilic bacterium from Erzurum, Turkey.</title>
        <authorList>
            <person name="Adiguzel A."/>
            <person name="Ay H."/>
            <person name="Baltaci M.O."/>
        </authorList>
    </citation>
    <scope>NUCLEOTIDE SEQUENCE</scope>
    <source>
        <strain evidence="1">P2</strain>
    </source>
</reference>
<sequence length="170" mass="19215">MNKNQRPGFNIIKNDSTMGHGGFGTGSISLNNVSPVIIDTEKQEVFIDMGALHARSEIEKGNKIVKDRSEVPNGKTYWVVWVTVNRNEKGPYYHGLGACELFIDHEAKRLYKSMPEHVNNMDRSLKGRIVVNHMDDKSRKSLGEFLKNFNADMWANSSEELRQSLFGAEG</sequence>
<dbReference type="EMBL" id="JABTTE010000025">
    <property type="protein sequence ID" value="NSL52985.1"/>
    <property type="molecule type" value="Genomic_DNA"/>
</dbReference>
<dbReference type="AlphaFoldDB" id="A0A8J8GIJ1"/>
<gene>
    <name evidence="1" type="ORF">HR057_14605</name>
</gene>